<dbReference type="eggNOG" id="ENOG502RJE7">
    <property type="taxonomic scope" value="Eukaryota"/>
</dbReference>
<dbReference type="Pfam" id="PF00249">
    <property type="entry name" value="Myb_DNA-binding"/>
    <property type="match status" value="1"/>
</dbReference>
<evidence type="ECO:0000313" key="7">
    <source>
        <dbReference type="EMBL" id="EXC00248.1"/>
    </source>
</evidence>
<keyword evidence="8" id="KW-1185">Reference proteome</keyword>
<dbReference type="InterPro" id="IPR017930">
    <property type="entry name" value="Myb_dom"/>
</dbReference>
<protein>
    <submittedName>
        <fullName evidence="7">Putative Myb family transcription factor</fullName>
    </submittedName>
</protein>
<dbReference type="InterPro" id="IPR046955">
    <property type="entry name" value="PHR1-like"/>
</dbReference>
<keyword evidence="2" id="KW-0805">Transcription regulation</keyword>
<feature type="compositionally biased region" description="Polar residues" evidence="5">
    <location>
        <begin position="15"/>
        <end position="24"/>
    </location>
</feature>
<reference evidence="8" key="1">
    <citation type="submission" date="2013-01" db="EMBL/GenBank/DDBJ databases">
        <title>Draft Genome Sequence of a Mulberry Tree, Morus notabilis C.K. Schneid.</title>
        <authorList>
            <person name="He N."/>
            <person name="Zhao S."/>
        </authorList>
    </citation>
    <scope>NUCLEOTIDE SEQUENCE</scope>
</reference>
<evidence type="ECO:0000256" key="5">
    <source>
        <dbReference type="SAM" id="MobiDB-lite"/>
    </source>
</evidence>
<dbReference type="GO" id="GO:0003677">
    <property type="term" value="F:DNA binding"/>
    <property type="evidence" value="ECO:0007669"/>
    <property type="project" value="InterPro"/>
</dbReference>
<dbReference type="SUPFAM" id="SSF46689">
    <property type="entry name" value="Homeodomain-like"/>
    <property type="match status" value="1"/>
</dbReference>
<dbReference type="InterPro" id="IPR001005">
    <property type="entry name" value="SANT/Myb"/>
</dbReference>
<evidence type="ECO:0000256" key="2">
    <source>
        <dbReference type="ARBA" id="ARBA00023015"/>
    </source>
</evidence>
<dbReference type="Gene3D" id="1.10.10.60">
    <property type="entry name" value="Homeodomain-like"/>
    <property type="match status" value="1"/>
</dbReference>
<keyword evidence="4" id="KW-0539">Nucleus</keyword>
<evidence type="ECO:0000256" key="3">
    <source>
        <dbReference type="ARBA" id="ARBA00023163"/>
    </source>
</evidence>
<dbReference type="PANTHER" id="PTHR31314:SF164">
    <property type="entry name" value="HTH MYB-TYPE DOMAIN-CONTAINING PROTEIN"/>
    <property type="match status" value="1"/>
</dbReference>
<dbReference type="NCBIfam" id="TIGR01557">
    <property type="entry name" value="myb_SHAQKYF"/>
    <property type="match status" value="1"/>
</dbReference>
<proteinExistence type="predicted"/>
<keyword evidence="3" id="KW-0804">Transcription</keyword>
<feature type="region of interest" description="Disordered" evidence="5">
    <location>
        <begin position="1"/>
        <end position="24"/>
    </location>
</feature>
<dbReference type="FunFam" id="1.10.10.60:FF:000002">
    <property type="entry name" value="Myb family transcription factor"/>
    <property type="match status" value="1"/>
</dbReference>
<accession>W9RZ55</accession>
<dbReference type="EMBL" id="KE345308">
    <property type="protein sequence ID" value="EXC00248.1"/>
    <property type="molecule type" value="Genomic_DNA"/>
</dbReference>
<dbReference type="InterPro" id="IPR006447">
    <property type="entry name" value="Myb_dom_plants"/>
</dbReference>
<dbReference type="Proteomes" id="UP000030645">
    <property type="component" value="Unassembled WGS sequence"/>
</dbReference>
<feature type="domain" description="HTH myb-type" evidence="6">
    <location>
        <begin position="85"/>
        <end position="145"/>
    </location>
</feature>
<evidence type="ECO:0000256" key="4">
    <source>
        <dbReference type="ARBA" id="ARBA00023242"/>
    </source>
</evidence>
<name>W9RZ55_9ROSA</name>
<sequence>MAGRIERYTDHDGNSSDGSDFQAKASSLLNSRKFDLNEEATGTEEADSSINNGVLHDEDLKEKNVEEKVLYSGTKSTSSVRPYVRSKMPRLRWTPDLHLAFVHAVERLGGQERATPKLVQQLMDVKGLSIAHVKSHLQMYRSKKLDESGQVLSQTNTPTQREDHIMQMYHSFNNLYKGNFAMECRSHFFPPTLSKHPCDSNANPSRYHPPWSSSPLWSKGFGIDKGDHVIDTVNILQKGINKRTSSQIFDLRDAIITRTVPPLRPSQFLEEKKWPPRENIIGNHRITSRRTSQLMNFSRGHNNVNAHDHVDMFAQTKANITSTNYPFQLNTCTDPFLASLSQLEVHGIRAKQCTNSEVKHEAQESLKEKKWLPDLQLSLGHINCDGVTEINDSQENKAAETETMLSLSLSTTSSRQQDVECCSDKRRKETNMSSQNEKWDFHTIKVSCSGSGGATYRPSTLGSGDHGN</sequence>
<dbReference type="InterPro" id="IPR009057">
    <property type="entry name" value="Homeodomain-like_sf"/>
</dbReference>
<dbReference type="GO" id="GO:0003700">
    <property type="term" value="F:DNA-binding transcription factor activity"/>
    <property type="evidence" value="ECO:0007669"/>
    <property type="project" value="InterPro"/>
</dbReference>
<evidence type="ECO:0000259" key="6">
    <source>
        <dbReference type="PROSITE" id="PS51294"/>
    </source>
</evidence>
<dbReference type="AlphaFoldDB" id="W9RZ55"/>
<dbReference type="PROSITE" id="PS51294">
    <property type="entry name" value="HTH_MYB"/>
    <property type="match status" value="1"/>
</dbReference>
<feature type="compositionally biased region" description="Basic and acidic residues" evidence="5">
    <location>
        <begin position="1"/>
        <end position="14"/>
    </location>
</feature>
<organism evidence="7 8">
    <name type="scientific">Morus notabilis</name>
    <dbReference type="NCBI Taxonomy" id="981085"/>
    <lineage>
        <taxon>Eukaryota</taxon>
        <taxon>Viridiplantae</taxon>
        <taxon>Streptophyta</taxon>
        <taxon>Embryophyta</taxon>
        <taxon>Tracheophyta</taxon>
        <taxon>Spermatophyta</taxon>
        <taxon>Magnoliopsida</taxon>
        <taxon>eudicotyledons</taxon>
        <taxon>Gunneridae</taxon>
        <taxon>Pentapetalae</taxon>
        <taxon>rosids</taxon>
        <taxon>fabids</taxon>
        <taxon>Rosales</taxon>
        <taxon>Moraceae</taxon>
        <taxon>Moreae</taxon>
        <taxon>Morus</taxon>
    </lineage>
</organism>
<evidence type="ECO:0000313" key="8">
    <source>
        <dbReference type="Proteomes" id="UP000030645"/>
    </source>
</evidence>
<gene>
    <name evidence="7" type="ORF">L484_010355</name>
</gene>
<dbReference type="STRING" id="981085.W9RZ55"/>
<dbReference type="GO" id="GO:0005634">
    <property type="term" value="C:nucleus"/>
    <property type="evidence" value="ECO:0007669"/>
    <property type="project" value="UniProtKB-SubCell"/>
</dbReference>
<comment type="subcellular location">
    <subcellularLocation>
        <location evidence="1">Nucleus</location>
    </subcellularLocation>
</comment>
<dbReference type="PANTHER" id="PTHR31314">
    <property type="entry name" value="MYB FAMILY TRANSCRIPTION FACTOR PHL7-LIKE"/>
    <property type="match status" value="1"/>
</dbReference>
<evidence type="ECO:0000256" key="1">
    <source>
        <dbReference type="ARBA" id="ARBA00004123"/>
    </source>
</evidence>